<dbReference type="Pfam" id="PF00702">
    <property type="entry name" value="Hydrolase"/>
    <property type="match status" value="1"/>
</dbReference>
<dbReference type="GO" id="GO:0016787">
    <property type="term" value="F:hydrolase activity"/>
    <property type="evidence" value="ECO:0007669"/>
    <property type="project" value="UniProtKB-KW"/>
</dbReference>
<evidence type="ECO:0000313" key="4">
    <source>
        <dbReference type="EMBL" id="CAE0832245.1"/>
    </source>
</evidence>
<dbReference type="InterPro" id="IPR023214">
    <property type="entry name" value="HAD_sf"/>
</dbReference>
<evidence type="ECO:0000256" key="2">
    <source>
        <dbReference type="ARBA" id="ARBA00022801"/>
    </source>
</evidence>
<keyword evidence="2" id="KW-0378">Hydrolase</keyword>
<dbReference type="EMBL" id="HBJA01126421">
    <property type="protein sequence ID" value="CAE0832245.1"/>
    <property type="molecule type" value="Transcribed_RNA"/>
</dbReference>
<evidence type="ECO:0008006" key="5">
    <source>
        <dbReference type="Google" id="ProtNLM"/>
    </source>
</evidence>
<dbReference type="PANTHER" id="PTHR42896">
    <property type="entry name" value="XYLULOSE-1,5-BISPHOSPHATE (XUBP) PHOSPHATASE"/>
    <property type="match status" value="1"/>
</dbReference>
<accession>A0A7S4LIY9</accession>
<keyword evidence="3" id="KW-0472">Membrane</keyword>
<feature type="transmembrane region" description="Helical" evidence="3">
    <location>
        <begin position="32"/>
        <end position="55"/>
    </location>
</feature>
<dbReference type="NCBIfam" id="TIGR01509">
    <property type="entry name" value="HAD-SF-IA-v3"/>
    <property type="match status" value="1"/>
</dbReference>
<dbReference type="AlphaFoldDB" id="A0A7S4LIY9"/>
<gene>
    <name evidence="4" type="ORF">EGYM00163_LOCUS43528</name>
</gene>
<dbReference type="GO" id="GO:0046872">
    <property type="term" value="F:metal ion binding"/>
    <property type="evidence" value="ECO:0007669"/>
    <property type="project" value="UniProtKB-KW"/>
</dbReference>
<name>A0A7S4LIY9_9EUGL</name>
<dbReference type="SFLD" id="SFLDS00003">
    <property type="entry name" value="Haloacid_Dehalogenase"/>
    <property type="match status" value="1"/>
</dbReference>
<evidence type="ECO:0000256" key="3">
    <source>
        <dbReference type="SAM" id="Phobius"/>
    </source>
</evidence>
<dbReference type="FunFam" id="3.40.50.1000:FF:000036">
    <property type="entry name" value="HAD family hydrolase"/>
    <property type="match status" value="1"/>
</dbReference>
<evidence type="ECO:0000256" key="1">
    <source>
        <dbReference type="ARBA" id="ARBA00022723"/>
    </source>
</evidence>
<dbReference type="PANTHER" id="PTHR42896:SF2">
    <property type="entry name" value="CBBY-LIKE PROTEIN"/>
    <property type="match status" value="1"/>
</dbReference>
<keyword evidence="3" id="KW-1133">Transmembrane helix</keyword>
<dbReference type="Gene3D" id="1.10.150.240">
    <property type="entry name" value="Putative phosphatase, domain 2"/>
    <property type="match status" value="1"/>
</dbReference>
<protein>
    <recommendedName>
        <fullName evidence="5">Riboflavin kinase</fullName>
    </recommendedName>
</protein>
<organism evidence="4">
    <name type="scientific">Eutreptiella gymnastica</name>
    <dbReference type="NCBI Taxonomy" id="73025"/>
    <lineage>
        <taxon>Eukaryota</taxon>
        <taxon>Discoba</taxon>
        <taxon>Euglenozoa</taxon>
        <taxon>Euglenida</taxon>
        <taxon>Spirocuta</taxon>
        <taxon>Euglenophyceae</taxon>
        <taxon>Eutreptiales</taxon>
        <taxon>Eutreptiaceae</taxon>
        <taxon>Eutreptiella</taxon>
    </lineage>
</organism>
<reference evidence="4" key="1">
    <citation type="submission" date="2021-01" db="EMBL/GenBank/DDBJ databases">
        <authorList>
            <person name="Corre E."/>
            <person name="Pelletier E."/>
            <person name="Niang G."/>
            <person name="Scheremetjew M."/>
            <person name="Finn R."/>
            <person name="Kale V."/>
            <person name="Holt S."/>
            <person name="Cochrane G."/>
            <person name="Meng A."/>
            <person name="Brown T."/>
            <person name="Cohen L."/>
        </authorList>
    </citation>
    <scope>NUCLEOTIDE SEQUENCE</scope>
    <source>
        <strain evidence="4">CCMP1594</strain>
    </source>
</reference>
<dbReference type="Gene3D" id="3.40.50.1000">
    <property type="entry name" value="HAD superfamily/HAD-like"/>
    <property type="match status" value="1"/>
</dbReference>
<sequence>MDRAGVPLSHVTVASYSGAPIATSSNAPQFPVMIAAVAAGLVTFIAVAAVGPAAVRLYTTTASPPSTTTTTTTTTMQSRTARHINRLPITALQALPSAQTGARVASAPYALASDAAAPRPLAVAGWAAIFGAAAGAYGMAVKRATSSTALQHHDQEEAPITPALLLDCDGTIVDTERDGHRVAFNQAFKEKGLVGVEWSVELYGELLTTGGGKERMARYFTDYNPSAWPDPTNPPAKDHPLIMDLHKLKTKLFMDIIESGSLPLRPGIQEVVDAAIAAGWQTAVCSTSNEKAVQAVVDKLLDGKIKHIFAGDMVPKKKPDPAIYNMAAQELSLDPNHCVVVEDSRIGLLAARAAGMACIVTKSTYTGGEDFTEAQLVVDDMGSTGLDKVEALIA</sequence>
<keyword evidence="1" id="KW-0479">Metal-binding</keyword>
<keyword evidence="3" id="KW-0812">Transmembrane</keyword>
<dbReference type="InterPro" id="IPR036412">
    <property type="entry name" value="HAD-like_sf"/>
</dbReference>
<dbReference type="SFLD" id="SFLDG01129">
    <property type="entry name" value="C1.5:_HAD__Beta-PGM__Phosphata"/>
    <property type="match status" value="1"/>
</dbReference>
<dbReference type="InterPro" id="IPR044999">
    <property type="entry name" value="CbbY-like"/>
</dbReference>
<dbReference type="InterPro" id="IPR006439">
    <property type="entry name" value="HAD-SF_hydro_IA"/>
</dbReference>
<dbReference type="SUPFAM" id="SSF56784">
    <property type="entry name" value="HAD-like"/>
    <property type="match status" value="1"/>
</dbReference>
<proteinExistence type="predicted"/>
<dbReference type="InterPro" id="IPR023198">
    <property type="entry name" value="PGP-like_dom2"/>
</dbReference>